<organism evidence="2 3">
    <name type="scientific">Quercus rubra</name>
    <name type="common">Northern red oak</name>
    <name type="synonym">Quercus borealis</name>
    <dbReference type="NCBI Taxonomy" id="3512"/>
    <lineage>
        <taxon>Eukaryota</taxon>
        <taxon>Viridiplantae</taxon>
        <taxon>Streptophyta</taxon>
        <taxon>Embryophyta</taxon>
        <taxon>Tracheophyta</taxon>
        <taxon>Spermatophyta</taxon>
        <taxon>Magnoliopsida</taxon>
        <taxon>eudicotyledons</taxon>
        <taxon>Gunneridae</taxon>
        <taxon>Pentapetalae</taxon>
        <taxon>rosids</taxon>
        <taxon>fabids</taxon>
        <taxon>Fagales</taxon>
        <taxon>Fagaceae</taxon>
        <taxon>Quercus</taxon>
    </lineage>
</organism>
<accession>A0AAN7FY39</accession>
<dbReference type="EMBL" id="JAXUIC010000002">
    <property type="protein sequence ID" value="KAK4599226.1"/>
    <property type="molecule type" value="Genomic_DNA"/>
</dbReference>
<proteinExistence type="predicted"/>
<evidence type="ECO:0000256" key="1">
    <source>
        <dbReference type="SAM" id="MobiDB-lite"/>
    </source>
</evidence>
<comment type="caution">
    <text evidence="2">The sequence shown here is derived from an EMBL/GenBank/DDBJ whole genome shotgun (WGS) entry which is preliminary data.</text>
</comment>
<feature type="region of interest" description="Disordered" evidence="1">
    <location>
        <begin position="1"/>
        <end position="22"/>
    </location>
</feature>
<reference evidence="2 3" key="1">
    <citation type="journal article" date="2023" name="G3 (Bethesda)">
        <title>A haplotype-resolved chromosome-scale genome for Quercus rubra L. provides insights into the genetics of adaptive traits for red oak species.</title>
        <authorList>
            <person name="Kapoor B."/>
            <person name="Jenkins J."/>
            <person name="Schmutz J."/>
            <person name="Zhebentyayeva T."/>
            <person name="Kuelheim C."/>
            <person name="Coggeshall M."/>
            <person name="Heim C."/>
            <person name="Lasky J.R."/>
            <person name="Leites L."/>
            <person name="Islam-Faridi N."/>
            <person name="Romero-Severson J."/>
            <person name="DeLeo V.L."/>
            <person name="Lucas S.M."/>
            <person name="Lazic D."/>
            <person name="Gailing O."/>
            <person name="Carlson J."/>
            <person name="Staton M."/>
        </authorList>
    </citation>
    <scope>NUCLEOTIDE SEQUENCE [LARGE SCALE GENOMIC DNA]</scope>
    <source>
        <strain evidence="2">Pseudo-F2</strain>
    </source>
</reference>
<feature type="compositionally biased region" description="Polar residues" evidence="1">
    <location>
        <begin position="104"/>
        <end position="113"/>
    </location>
</feature>
<feature type="compositionally biased region" description="Polar residues" evidence="1">
    <location>
        <begin position="85"/>
        <end position="94"/>
    </location>
</feature>
<gene>
    <name evidence="2" type="ORF">RGQ29_009327</name>
</gene>
<keyword evidence="3" id="KW-1185">Reference proteome</keyword>
<dbReference type="Proteomes" id="UP001324115">
    <property type="component" value="Unassembled WGS sequence"/>
</dbReference>
<protein>
    <submittedName>
        <fullName evidence="2">Uncharacterized protein</fullName>
    </submittedName>
</protein>
<evidence type="ECO:0000313" key="2">
    <source>
        <dbReference type="EMBL" id="KAK4599226.1"/>
    </source>
</evidence>
<evidence type="ECO:0000313" key="3">
    <source>
        <dbReference type="Proteomes" id="UP001324115"/>
    </source>
</evidence>
<name>A0AAN7FY39_QUERU</name>
<dbReference type="AlphaFoldDB" id="A0AAN7FY39"/>
<sequence length="113" mass="12805">MGPDPNNRKSGKGGGSSSANWWTPLFGWSSKPDYIDSRNSNNKKQIKSEKLEMELDLARTRTRFTPMMTKETKSFHDKMYHSAIASHNPTTDSHNPIIDFHNPTIDSTTQQPP</sequence>
<dbReference type="PANTHER" id="PTHR34198:SF1">
    <property type="entry name" value="OS01G0104300 PROTEIN"/>
    <property type="match status" value="1"/>
</dbReference>
<feature type="region of interest" description="Disordered" evidence="1">
    <location>
        <begin position="85"/>
        <end position="113"/>
    </location>
</feature>
<dbReference type="PANTHER" id="PTHR34198">
    <property type="entry name" value="OS01G0175100 PROTEIN"/>
    <property type="match status" value="1"/>
</dbReference>